<name>A0A6M1T3V4_9BACT</name>
<dbReference type="Pfam" id="PF05573">
    <property type="entry name" value="NosL"/>
    <property type="match status" value="1"/>
</dbReference>
<gene>
    <name evidence="2" type="ORF">G3569_10405</name>
</gene>
<dbReference type="InterPro" id="IPR008719">
    <property type="entry name" value="N2O_reductase_NosL"/>
</dbReference>
<keyword evidence="1" id="KW-0732">Signal</keyword>
<dbReference type="AlphaFoldDB" id="A0A6M1T3V4"/>
<dbReference type="EMBL" id="JAALLS010000012">
    <property type="protein sequence ID" value="NGP88769.1"/>
    <property type="molecule type" value="Genomic_DNA"/>
</dbReference>
<protein>
    <submittedName>
        <fullName evidence="2">Copper-binding protein</fullName>
    </submittedName>
</protein>
<accession>A0A6M1T3V4</accession>
<dbReference type="PROSITE" id="PS51257">
    <property type="entry name" value="PROKAR_LIPOPROTEIN"/>
    <property type="match status" value="1"/>
</dbReference>
<dbReference type="SUPFAM" id="SSF160387">
    <property type="entry name" value="NosL/MerB-like"/>
    <property type="match status" value="1"/>
</dbReference>
<feature type="chain" id="PRO_5027077147" evidence="1">
    <location>
        <begin position="21"/>
        <end position="147"/>
    </location>
</feature>
<feature type="signal peptide" evidence="1">
    <location>
        <begin position="1"/>
        <end position="20"/>
    </location>
</feature>
<reference evidence="2 3" key="1">
    <citation type="submission" date="2020-02" db="EMBL/GenBank/DDBJ databases">
        <title>Aliifodinibius halophilus 2W32, complete genome.</title>
        <authorList>
            <person name="Li Y."/>
            <person name="Wu S."/>
        </authorList>
    </citation>
    <scope>NUCLEOTIDE SEQUENCE [LARGE SCALE GENOMIC DNA]</scope>
    <source>
        <strain evidence="2 3">2W32</strain>
    </source>
</reference>
<keyword evidence="3" id="KW-1185">Reference proteome</keyword>
<dbReference type="PANTHER" id="PTHR41247">
    <property type="entry name" value="HTH-TYPE TRANSCRIPTIONAL REPRESSOR YCNK"/>
    <property type="match status" value="1"/>
</dbReference>
<dbReference type="PANTHER" id="PTHR41247:SF1">
    <property type="entry name" value="HTH-TYPE TRANSCRIPTIONAL REPRESSOR YCNK"/>
    <property type="match status" value="1"/>
</dbReference>
<comment type="caution">
    <text evidence="2">The sequence shown here is derived from an EMBL/GenBank/DDBJ whole genome shotgun (WGS) entry which is preliminary data.</text>
</comment>
<proteinExistence type="predicted"/>
<evidence type="ECO:0000313" key="3">
    <source>
        <dbReference type="Proteomes" id="UP000479132"/>
    </source>
</evidence>
<organism evidence="2 3">
    <name type="scientific">Fodinibius halophilus</name>
    <dbReference type="NCBI Taxonomy" id="1736908"/>
    <lineage>
        <taxon>Bacteria</taxon>
        <taxon>Pseudomonadati</taxon>
        <taxon>Balneolota</taxon>
        <taxon>Balneolia</taxon>
        <taxon>Balneolales</taxon>
        <taxon>Balneolaceae</taxon>
        <taxon>Fodinibius</taxon>
    </lineage>
</organism>
<sequence length="147" mass="16556">MTAIRTTILLVLFMLVVACSQEPEEVHYGSDECAHCKMMITDDRFASQIVTDKGKAIKFDAIECMAVYHRNHDSELKDAKLWVSNYEKPGQWLEASKAQYVKSEVVNSPMGESLLAFPSAEVANEHTSEKPGELLKWSKVSEIKTNM</sequence>
<dbReference type="Proteomes" id="UP000479132">
    <property type="component" value="Unassembled WGS sequence"/>
</dbReference>
<dbReference type="RefSeq" id="WP_165268838.1">
    <property type="nucleotide sequence ID" value="NZ_JAALLS010000012.1"/>
</dbReference>
<evidence type="ECO:0000256" key="1">
    <source>
        <dbReference type="SAM" id="SignalP"/>
    </source>
</evidence>
<evidence type="ECO:0000313" key="2">
    <source>
        <dbReference type="EMBL" id="NGP88769.1"/>
    </source>
</evidence>